<evidence type="ECO:0000256" key="3">
    <source>
        <dbReference type="ARBA" id="ARBA00022989"/>
    </source>
</evidence>
<dbReference type="GO" id="GO:0007166">
    <property type="term" value="P:cell surface receptor signaling pathway"/>
    <property type="evidence" value="ECO:0007669"/>
    <property type="project" value="InterPro"/>
</dbReference>
<feature type="compositionally biased region" description="Basic and acidic residues" evidence="5">
    <location>
        <begin position="1065"/>
        <end position="1085"/>
    </location>
</feature>
<evidence type="ECO:0000256" key="6">
    <source>
        <dbReference type="SAM" id="Phobius"/>
    </source>
</evidence>
<evidence type="ECO:0000313" key="9">
    <source>
        <dbReference type="Proteomes" id="UP000747542"/>
    </source>
</evidence>
<dbReference type="Gene3D" id="1.20.1070.10">
    <property type="entry name" value="Rhodopsin 7-helix transmembrane proteins"/>
    <property type="match status" value="1"/>
</dbReference>
<feature type="region of interest" description="Disordered" evidence="5">
    <location>
        <begin position="1020"/>
        <end position="1042"/>
    </location>
</feature>
<dbReference type="Pfam" id="PF00002">
    <property type="entry name" value="7tm_2"/>
    <property type="match status" value="1"/>
</dbReference>
<organism evidence="8 9">
    <name type="scientific">Homarus americanus</name>
    <name type="common">American lobster</name>
    <dbReference type="NCBI Taxonomy" id="6706"/>
    <lineage>
        <taxon>Eukaryota</taxon>
        <taxon>Metazoa</taxon>
        <taxon>Ecdysozoa</taxon>
        <taxon>Arthropoda</taxon>
        <taxon>Crustacea</taxon>
        <taxon>Multicrustacea</taxon>
        <taxon>Malacostraca</taxon>
        <taxon>Eumalacostraca</taxon>
        <taxon>Eucarida</taxon>
        <taxon>Decapoda</taxon>
        <taxon>Pleocyemata</taxon>
        <taxon>Astacidea</taxon>
        <taxon>Nephropoidea</taxon>
        <taxon>Nephropidae</taxon>
        <taxon>Homarus</taxon>
    </lineage>
</organism>
<feature type="compositionally biased region" description="Low complexity" evidence="5">
    <location>
        <begin position="745"/>
        <end position="761"/>
    </location>
</feature>
<keyword evidence="3 6" id="KW-1133">Transmembrane helix</keyword>
<sequence length="1102" mass="124088">MTSSVSSSVSSSPPGLVTMRALAWVLVVTCWPALTLGMMGDEYPVVAWEDIWEEGLEGLMMVESCRMDYVGLPVERLCKQQVTPEAYTYVLDLPVTSRATNTTYVNYHCAVCNDDARNLHTWNVTINCSTKQILKTYTLVEFMQKATYQPGLRKWQRFTYRSPEDEKRIIPDEFHVCYFDVLEFKKSDKFIKKYGGRLCIYPKGVCEKKPSSRTHICKQQVRHCDPAWPDQLDREKCRRYSQLFMHKNGTSHETVYKNPHCARCNFVNVSSSAVSCVHSLLSKKCVSNRSTGSGNLPTCFSVLMDFRENTCNTADELWDPIHLTCKKIYCGRLFKLENGECVKDYTAYQSLGNSTLLDNSCPKIELLEDDYVPRPDGSVFVNTTKKVYKKGEFEMHSETKILVCNDHYQYTAGFSEIHSLLTLIVLLISLAGLALHIIVYLLVPRFRNLPGKNLFCLSCCLFIAHLIFLTGMRTHIHELCVFISAALHYFWLASFCWMNVMSVDVCRTFTSQLYRGDTDARQSFIFYSIYAWTIPALVVTLSLVFDYTNVLPEYRPGYATDLCWLNNRYGLALFFLFPVGAIVLENTILFFVTACGIYKQVKAARYANRRSQSVKEGHGAQGAKNSKPGKMQKEGGFKQILQGRRSAKERVRLILYIKLGLIQGLSWITGFMAAFVDVPACWYPFTVLNGLQGAFIFLGFDMKRKSSRTCDILGQVGEAVWEALVGRPWRKHRSSKGTRTTTFGQSSSSQNQSSRSSSPQQAKIIKKLISQRSTNADSLRGVQTDPSSKSRVEGVRNGDLRAGVVKGKFDDESGGGGDVVRNQPQYGLDDDCCSSFKSPGQDSSKQQRSKPDLQRVVDLLQQLQLTNNSMDLPDLVQQLLLRSGGATDSGQSSLNLSKCKSFTEGTNPVVQEEQRKALTARLRLLEYSKECPTIHSLITSHAHTPPRETQQLPNKGTGISTITQNSDFYPSGLPVLSYHSPTQQHKELKALVNAVNNSHKTGLCSSLKHHQSQLFTDEEEFKKNQNKQDQTQGFTCPLQRTPKSQSFSQISQVALAAAIMQKAALDARERRQRGEEDGKREDGRKSLNTNLSKKGRASESLV</sequence>
<evidence type="ECO:0000256" key="5">
    <source>
        <dbReference type="SAM" id="MobiDB-lite"/>
    </source>
</evidence>
<name>A0A8J5MNE4_HOMAM</name>
<feature type="region of interest" description="Disordered" evidence="5">
    <location>
        <begin position="612"/>
        <end position="633"/>
    </location>
</feature>
<gene>
    <name evidence="8" type="primary">mthl10-L2</name>
    <name evidence="8" type="ORF">Hamer_G018714</name>
</gene>
<feature type="transmembrane region" description="Helical" evidence="6">
    <location>
        <begin position="482"/>
        <end position="503"/>
    </location>
</feature>
<dbReference type="PROSITE" id="PS50261">
    <property type="entry name" value="G_PROTEIN_RECEP_F2_4"/>
    <property type="match status" value="1"/>
</dbReference>
<dbReference type="InterPro" id="IPR000832">
    <property type="entry name" value="GPCR_2_secretin-like"/>
</dbReference>
<keyword evidence="2 6" id="KW-0812">Transmembrane</keyword>
<dbReference type="InterPro" id="IPR017981">
    <property type="entry name" value="GPCR_2-like_7TM"/>
</dbReference>
<evidence type="ECO:0000256" key="1">
    <source>
        <dbReference type="ARBA" id="ARBA00004141"/>
    </source>
</evidence>
<keyword evidence="4 6" id="KW-0472">Membrane</keyword>
<comment type="subcellular location">
    <subcellularLocation>
        <location evidence="1">Membrane</location>
        <topology evidence="1">Multi-pass membrane protein</topology>
    </subcellularLocation>
</comment>
<reference evidence="8" key="1">
    <citation type="journal article" date="2021" name="Sci. Adv.">
        <title>The American lobster genome reveals insights on longevity, neural, and immune adaptations.</title>
        <authorList>
            <person name="Polinski J.M."/>
            <person name="Zimin A.V."/>
            <person name="Clark K.F."/>
            <person name="Kohn A.B."/>
            <person name="Sadowski N."/>
            <person name="Timp W."/>
            <person name="Ptitsyn A."/>
            <person name="Khanna P."/>
            <person name="Romanova D.Y."/>
            <person name="Williams P."/>
            <person name="Greenwood S.J."/>
            <person name="Moroz L.L."/>
            <person name="Walt D.R."/>
            <person name="Bodnar A.G."/>
        </authorList>
    </citation>
    <scope>NUCLEOTIDE SEQUENCE</scope>
    <source>
        <strain evidence="8">GMGI-L3</strain>
    </source>
</reference>
<feature type="region of interest" description="Disordered" evidence="5">
    <location>
        <begin position="731"/>
        <end position="762"/>
    </location>
</feature>
<feature type="transmembrane region" description="Helical" evidence="6">
    <location>
        <begin position="454"/>
        <end position="476"/>
    </location>
</feature>
<dbReference type="Proteomes" id="UP000747542">
    <property type="component" value="Unassembled WGS sequence"/>
</dbReference>
<feature type="region of interest" description="Disordered" evidence="5">
    <location>
        <begin position="774"/>
        <end position="824"/>
    </location>
</feature>
<dbReference type="PANTHER" id="PTHR45902:SF3">
    <property type="entry name" value="G-PROTEIN COUPLED RECEPTORS FAMILY 2 PROFILE 2 DOMAIN-CONTAINING PROTEIN"/>
    <property type="match status" value="1"/>
</dbReference>
<dbReference type="SUPFAM" id="SSF81321">
    <property type="entry name" value="Family A G protein-coupled receptor-like"/>
    <property type="match status" value="1"/>
</dbReference>
<protein>
    <submittedName>
        <fullName evidence="8">G-protein coupled receptor Mth-like 10-like 2</fullName>
    </submittedName>
</protein>
<feature type="transmembrane region" description="Helical" evidence="6">
    <location>
        <begin position="420"/>
        <end position="442"/>
    </location>
</feature>
<evidence type="ECO:0000313" key="8">
    <source>
        <dbReference type="EMBL" id="KAG7157655.1"/>
    </source>
</evidence>
<comment type="caution">
    <text evidence="8">The sequence shown here is derived from an EMBL/GenBank/DDBJ whole genome shotgun (WGS) entry which is preliminary data.</text>
</comment>
<feature type="transmembrane region" description="Helical" evidence="6">
    <location>
        <begin position="653"/>
        <end position="676"/>
    </location>
</feature>
<evidence type="ECO:0000256" key="2">
    <source>
        <dbReference type="ARBA" id="ARBA00022692"/>
    </source>
</evidence>
<feature type="compositionally biased region" description="Basic and acidic residues" evidence="5">
    <location>
        <begin position="788"/>
        <end position="799"/>
    </location>
</feature>
<keyword evidence="8" id="KW-0675">Receptor</keyword>
<evidence type="ECO:0000259" key="7">
    <source>
        <dbReference type="PROSITE" id="PS50261"/>
    </source>
</evidence>
<dbReference type="CDD" id="cd15039">
    <property type="entry name" value="7tmB3_Methuselah-like"/>
    <property type="match status" value="1"/>
</dbReference>
<evidence type="ECO:0000256" key="4">
    <source>
        <dbReference type="ARBA" id="ARBA00023136"/>
    </source>
</evidence>
<feature type="transmembrane region" description="Helical" evidence="6">
    <location>
        <begin position="682"/>
        <end position="700"/>
    </location>
</feature>
<dbReference type="EMBL" id="JAHLQT010036987">
    <property type="protein sequence ID" value="KAG7157655.1"/>
    <property type="molecule type" value="Genomic_DNA"/>
</dbReference>
<accession>A0A8J5MNE4</accession>
<dbReference type="GO" id="GO:0016020">
    <property type="term" value="C:membrane"/>
    <property type="evidence" value="ECO:0007669"/>
    <property type="project" value="UniProtKB-SubCell"/>
</dbReference>
<keyword evidence="9" id="KW-1185">Reference proteome</keyword>
<feature type="transmembrane region" description="Helical" evidence="6">
    <location>
        <begin position="571"/>
        <end position="598"/>
    </location>
</feature>
<feature type="region of interest" description="Disordered" evidence="5">
    <location>
        <begin position="1062"/>
        <end position="1102"/>
    </location>
</feature>
<proteinExistence type="predicted"/>
<dbReference type="GO" id="GO:0004930">
    <property type="term" value="F:G protein-coupled receptor activity"/>
    <property type="evidence" value="ECO:0007669"/>
    <property type="project" value="InterPro"/>
</dbReference>
<feature type="domain" description="G-protein coupled receptors family 2 profile 2" evidence="7">
    <location>
        <begin position="418"/>
        <end position="704"/>
    </location>
</feature>
<dbReference type="InterPro" id="IPR053231">
    <property type="entry name" value="GPCR_LN-TM7"/>
</dbReference>
<feature type="transmembrane region" description="Helical" evidence="6">
    <location>
        <begin position="524"/>
        <end position="545"/>
    </location>
</feature>
<dbReference type="AlphaFoldDB" id="A0A8J5MNE4"/>
<dbReference type="PANTHER" id="PTHR45902">
    <property type="entry name" value="LATROPHILIN RECEPTOR-LIKE PROTEIN A"/>
    <property type="match status" value="1"/>
</dbReference>